<sequence>MTVLRENDTFSLPRSIEATVIGEREVVVLPQGTTVAVVLVFGDSRAPVAYEVEAFLQESGRYALATVDASDLP</sequence>
<gene>
    <name evidence="1" type="ORF">OR16_36850</name>
</gene>
<proteinExistence type="predicted"/>
<accession>H1SG67</accession>
<name>H1SG67_9BURK</name>
<protein>
    <submittedName>
        <fullName evidence="1">Uncharacterized protein</fullName>
    </submittedName>
</protein>
<evidence type="ECO:0000313" key="2">
    <source>
        <dbReference type="Proteomes" id="UP000005808"/>
    </source>
</evidence>
<evidence type="ECO:0000313" key="1">
    <source>
        <dbReference type="EMBL" id="EHP38485.1"/>
    </source>
</evidence>
<comment type="caution">
    <text evidence="1">The sequence shown here is derived from an EMBL/GenBank/DDBJ whole genome shotgun (WGS) entry which is preliminary data.</text>
</comment>
<dbReference type="EMBL" id="AHJE01000125">
    <property type="protein sequence ID" value="EHP38485.1"/>
    <property type="molecule type" value="Genomic_DNA"/>
</dbReference>
<dbReference type="AlphaFoldDB" id="H1SG67"/>
<dbReference type="Proteomes" id="UP000005808">
    <property type="component" value="Unassembled WGS sequence"/>
</dbReference>
<reference evidence="1 2" key="1">
    <citation type="journal article" date="2012" name="J. Bacteriol.">
        <title>De Novo Genome Project of Cupriavidus basilensis OR16.</title>
        <authorList>
            <person name="Cserhati M."/>
            <person name="Kriszt B."/>
            <person name="Szoboszlay S."/>
            <person name="Toth A."/>
            <person name="Szabo I."/>
            <person name="Tancsics A."/>
            <person name="Nagy I."/>
            <person name="Horvath B."/>
            <person name="Nagy I."/>
            <person name="Kukolya J."/>
        </authorList>
    </citation>
    <scope>NUCLEOTIDE SEQUENCE [LARGE SCALE GENOMIC DNA]</scope>
    <source>
        <strain evidence="1 2">OR16</strain>
    </source>
</reference>
<organism evidence="1 2">
    <name type="scientific">Cupriavidus basilensis OR16</name>
    <dbReference type="NCBI Taxonomy" id="1127483"/>
    <lineage>
        <taxon>Bacteria</taxon>
        <taxon>Pseudomonadati</taxon>
        <taxon>Pseudomonadota</taxon>
        <taxon>Betaproteobacteria</taxon>
        <taxon>Burkholderiales</taxon>
        <taxon>Burkholderiaceae</taxon>
        <taxon>Cupriavidus</taxon>
    </lineage>
</organism>